<comment type="caution">
    <text evidence="2">The sequence shown here is derived from an EMBL/GenBank/DDBJ whole genome shotgun (WGS) entry which is preliminary data.</text>
</comment>
<keyword evidence="1" id="KW-1133">Transmembrane helix</keyword>
<dbReference type="AlphaFoldDB" id="A0A2N7S4C8"/>
<evidence type="ECO:0000313" key="2">
    <source>
        <dbReference type="EMBL" id="PMQ20974.1"/>
    </source>
</evidence>
<dbReference type="Proteomes" id="UP000235739">
    <property type="component" value="Unassembled WGS sequence"/>
</dbReference>
<reference evidence="2 3" key="1">
    <citation type="journal article" date="2017" name="Elife">
        <title>Extensive horizontal gene transfer in cheese-associated bacteria.</title>
        <authorList>
            <person name="Bonham K.S."/>
            <person name="Wolfe B.E."/>
            <person name="Dutton R.J."/>
        </authorList>
    </citation>
    <scope>NUCLEOTIDE SEQUENCE [LARGE SCALE GENOMIC DNA]</scope>
    <source>
        <strain evidence="2 3">JB182</strain>
    </source>
</reference>
<name>A0A2N7S4C8_9MICC</name>
<gene>
    <name evidence="2" type="ORF">CIK84_05150</name>
</gene>
<feature type="transmembrane region" description="Helical" evidence="1">
    <location>
        <begin position="37"/>
        <end position="54"/>
    </location>
</feature>
<sequence>MNEFIGYLSYIVIGVSLLAFFFMAYRQKNTNHQSMALSGLFIICVAHAIALYLLSSPATQGDGAICMEESAFGIFIYPETYVMLPQYEGTWPCPKAQGARVLLAMATALVPSTITIYLLAKKTKLSSPSAA</sequence>
<feature type="transmembrane region" description="Helical" evidence="1">
    <location>
        <begin position="6"/>
        <end position="25"/>
    </location>
</feature>
<dbReference type="RefSeq" id="WP_102597660.1">
    <property type="nucleotide sequence ID" value="NZ_JBQDJG010000025.1"/>
</dbReference>
<protein>
    <submittedName>
        <fullName evidence="2">Uncharacterized protein</fullName>
    </submittedName>
</protein>
<feature type="transmembrane region" description="Helical" evidence="1">
    <location>
        <begin position="101"/>
        <end position="120"/>
    </location>
</feature>
<evidence type="ECO:0000256" key="1">
    <source>
        <dbReference type="SAM" id="Phobius"/>
    </source>
</evidence>
<dbReference type="EMBL" id="PNQX01000001">
    <property type="protein sequence ID" value="PMQ20974.1"/>
    <property type="molecule type" value="Genomic_DNA"/>
</dbReference>
<evidence type="ECO:0000313" key="3">
    <source>
        <dbReference type="Proteomes" id="UP000235739"/>
    </source>
</evidence>
<organism evidence="2 3">
    <name type="scientific">Glutamicibacter arilaitensis</name>
    <dbReference type="NCBI Taxonomy" id="256701"/>
    <lineage>
        <taxon>Bacteria</taxon>
        <taxon>Bacillati</taxon>
        <taxon>Actinomycetota</taxon>
        <taxon>Actinomycetes</taxon>
        <taxon>Micrococcales</taxon>
        <taxon>Micrococcaceae</taxon>
        <taxon>Glutamicibacter</taxon>
    </lineage>
</organism>
<keyword evidence="1" id="KW-0472">Membrane</keyword>
<accession>A0A2N7S4C8</accession>
<keyword evidence="1" id="KW-0812">Transmembrane</keyword>
<proteinExistence type="predicted"/>